<proteinExistence type="predicted"/>
<keyword evidence="4" id="KW-1185">Reference proteome</keyword>
<sequence length="544" mass="61261">MASSRVSPIDPSSLFSAGPDRSCIRAFTGAATSPTIADLLVSTAERKIKHTSSQLRLQLQWGSAFKMQLLVIRNAIFCCICAMVANGAFYIGNAFAFKSSVDQSLREFTMAMLVWMAITYAVIMMLAHLPSLMTQKFVESPNTRPSFWFCAKKLLKRSWIAFVVTLTGMIALGVIVQNTSLMHEHFRFRIHFYLAVVNNLTFTAGITLAVRRIYYEETYQGRDRRCAFNNVPESRSSHSPRPQKAHRPPKYRTPSYWREYLNQLPNALLIVVAGGYVHTVLAWWTEIQEQTAVVLFTVFGVVLKLSLQEVARHYVLKKRIRSTRTMCLLVGVPTVLIDTQSRIVLLGTQTNSFMISGTFALAVAELSLRAAKAAFVVWTTRRRSKALEDKLLEISVARSRRNSKELPSPESVKLEYELWRRQVIAYHTAELTADMYAEYIAIGCSQSIVFWWLGHPLYPVLQIDGGAALSELDLSRLRFNQVVMLGFQSIIEVFVDYVCVVMEIAAGIEFDRIEGLSTFLGALFATMAVININISSGVYLGYLS</sequence>
<feature type="transmembrane region" description="Helical" evidence="2">
    <location>
        <begin position="75"/>
        <end position="96"/>
    </location>
</feature>
<evidence type="ECO:0000313" key="3">
    <source>
        <dbReference type="EMBL" id="KAL3657146.1"/>
    </source>
</evidence>
<feature type="transmembrane region" description="Helical" evidence="2">
    <location>
        <begin position="290"/>
        <end position="307"/>
    </location>
</feature>
<comment type="caution">
    <text evidence="3">The sequence shown here is derived from an EMBL/GenBank/DDBJ whole genome shotgun (WGS) entry which is preliminary data.</text>
</comment>
<evidence type="ECO:0000256" key="1">
    <source>
        <dbReference type="SAM" id="MobiDB-lite"/>
    </source>
</evidence>
<keyword evidence="2" id="KW-1133">Transmembrane helix</keyword>
<feature type="transmembrane region" description="Helical" evidence="2">
    <location>
        <begin position="190"/>
        <end position="210"/>
    </location>
</feature>
<dbReference type="EMBL" id="JBIMZQ010000068">
    <property type="protein sequence ID" value="KAL3657146.1"/>
    <property type="molecule type" value="Genomic_DNA"/>
</dbReference>
<feature type="compositionally biased region" description="Polar residues" evidence="1">
    <location>
        <begin position="231"/>
        <end position="240"/>
    </location>
</feature>
<name>A0ABD3EV33_9STRA</name>
<keyword evidence="2" id="KW-0472">Membrane</keyword>
<feature type="compositionally biased region" description="Basic residues" evidence="1">
    <location>
        <begin position="241"/>
        <end position="250"/>
    </location>
</feature>
<evidence type="ECO:0000313" key="4">
    <source>
        <dbReference type="Proteomes" id="UP001632037"/>
    </source>
</evidence>
<evidence type="ECO:0000256" key="2">
    <source>
        <dbReference type="SAM" id="Phobius"/>
    </source>
</evidence>
<organism evidence="3 4">
    <name type="scientific">Phytophthora oleae</name>
    <dbReference type="NCBI Taxonomy" id="2107226"/>
    <lineage>
        <taxon>Eukaryota</taxon>
        <taxon>Sar</taxon>
        <taxon>Stramenopiles</taxon>
        <taxon>Oomycota</taxon>
        <taxon>Peronosporomycetes</taxon>
        <taxon>Peronosporales</taxon>
        <taxon>Peronosporaceae</taxon>
        <taxon>Phytophthora</taxon>
    </lineage>
</organism>
<dbReference type="Proteomes" id="UP001632037">
    <property type="component" value="Unassembled WGS sequence"/>
</dbReference>
<reference evidence="3 4" key="1">
    <citation type="submission" date="2024-09" db="EMBL/GenBank/DDBJ databases">
        <title>Genome sequencing and assembly of Phytophthora oleae, isolate VK10A, causative agent of rot of olive drupes.</title>
        <authorList>
            <person name="Conti Taguali S."/>
            <person name="Riolo M."/>
            <person name="La Spada F."/>
            <person name="Cacciola S.O."/>
            <person name="Dionisio G."/>
        </authorList>
    </citation>
    <scope>NUCLEOTIDE SEQUENCE [LARGE SCALE GENOMIC DNA]</scope>
    <source>
        <strain evidence="3 4">VK10A</strain>
    </source>
</reference>
<feature type="transmembrane region" description="Helical" evidence="2">
    <location>
        <begin position="108"/>
        <end position="127"/>
    </location>
</feature>
<feature type="transmembrane region" description="Helical" evidence="2">
    <location>
        <begin position="264"/>
        <end position="284"/>
    </location>
</feature>
<feature type="transmembrane region" description="Helical" evidence="2">
    <location>
        <begin position="482"/>
        <end position="508"/>
    </location>
</feature>
<feature type="transmembrane region" description="Helical" evidence="2">
    <location>
        <begin position="520"/>
        <end position="542"/>
    </location>
</feature>
<gene>
    <name evidence="3" type="ORF">V7S43_017940</name>
</gene>
<keyword evidence="2" id="KW-0812">Transmembrane</keyword>
<feature type="region of interest" description="Disordered" evidence="1">
    <location>
        <begin position="230"/>
        <end position="250"/>
    </location>
</feature>
<protein>
    <submittedName>
        <fullName evidence="3">Uncharacterized protein</fullName>
    </submittedName>
</protein>
<dbReference type="AlphaFoldDB" id="A0ABD3EV33"/>
<feature type="transmembrane region" description="Helical" evidence="2">
    <location>
        <begin position="159"/>
        <end position="178"/>
    </location>
</feature>
<accession>A0ABD3EV33</accession>